<feature type="compositionally biased region" description="Low complexity" evidence="5">
    <location>
        <begin position="128"/>
        <end position="190"/>
    </location>
</feature>
<dbReference type="PANTHER" id="PTHR15549">
    <property type="entry name" value="PAIRED IMMUNOGLOBULIN-LIKE TYPE 2 RECEPTOR"/>
    <property type="match status" value="1"/>
</dbReference>
<dbReference type="OrthoDB" id="5429716at2759"/>
<evidence type="ECO:0000256" key="4">
    <source>
        <dbReference type="ARBA" id="ARBA00023136"/>
    </source>
</evidence>
<dbReference type="GO" id="GO:0016020">
    <property type="term" value="C:membrane"/>
    <property type="evidence" value="ECO:0007669"/>
    <property type="project" value="UniProtKB-SubCell"/>
</dbReference>
<keyword evidence="4 6" id="KW-0472">Membrane</keyword>
<organism evidence="7 8">
    <name type="scientific">Lophium mytilinum</name>
    <dbReference type="NCBI Taxonomy" id="390894"/>
    <lineage>
        <taxon>Eukaryota</taxon>
        <taxon>Fungi</taxon>
        <taxon>Dikarya</taxon>
        <taxon>Ascomycota</taxon>
        <taxon>Pezizomycotina</taxon>
        <taxon>Dothideomycetes</taxon>
        <taxon>Pleosporomycetidae</taxon>
        <taxon>Mytilinidiales</taxon>
        <taxon>Mytilinidiaceae</taxon>
        <taxon>Lophium</taxon>
    </lineage>
</organism>
<evidence type="ECO:0000256" key="3">
    <source>
        <dbReference type="ARBA" id="ARBA00022989"/>
    </source>
</evidence>
<feature type="region of interest" description="Disordered" evidence="5">
    <location>
        <begin position="251"/>
        <end position="286"/>
    </location>
</feature>
<reference evidence="7" key="1">
    <citation type="journal article" date="2020" name="Stud. Mycol.">
        <title>101 Dothideomycetes genomes: a test case for predicting lifestyles and emergence of pathogens.</title>
        <authorList>
            <person name="Haridas S."/>
            <person name="Albert R."/>
            <person name="Binder M."/>
            <person name="Bloem J."/>
            <person name="Labutti K."/>
            <person name="Salamov A."/>
            <person name="Andreopoulos B."/>
            <person name="Baker S."/>
            <person name="Barry K."/>
            <person name="Bills G."/>
            <person name="Bluhm B."/>
            <person name="Cannon C."/>
            <person name="Castanera R."/>
            <person name="Culley D."/>
            <person name="Daum C."/>
            <person name="Ezra D."/>
            <person name="Gonzalez J."/>
            <person name="Henrissat B."/>
            <person name="Kuo A."/>
            <person name="Liang C."/>
            <person name="Lipzen A."/>
            <person name="Lutzoni F."/>
            <person name="Magnuson J."/>
            <person name="Mondo S."/>
            <person name="Nolan M."/>
            <person name="Ohm R."/>
            <person name="Pangilinan J."/>
            <person name="Park H.-J."/>
            <person name="Ramirez L."/>
            <person name="Alfaro M."/>
            <person name="Sun H."/>
            <person name="Tritt A."/>
            <person name="Yoshinaga Y."/>
            <person name="Zwiers L.-H."/>
            <person name="Turgeon B."/>
            <person name="Goodwin S."/>
            <person name="Spatafora J."/>
            <person name="Crous P."/>
            <person name="Grigoriev I."/>
        </authorList>
    </citation>
    <scope>NUCLEOTIDE SEQUENCE</scope>
    <source>
        <strain evidence="7">CBS 269.34</strain>
    </source>
</reference>
<feature type="region of interest" description="Disordered" evidence="5">
    <location>
        <begin position="128"/>
        <end position="194"/>
    </location>
</feature>
<evidence type="ECO:0000313" key="8">
    <source>
        <dbReference type="Proteomes" id="UP000799750"/>
    </source>
</evidence>
<dbReference type="GO" id="GO:0071944">
    <property type="term" value="C:cell periphery"/>
    <property type="evidence" value="ECO:0007669"/>
    <property type="project" value="UniProtKB-ARBA"/>
</dbReference>
<gene>
    <name evidence="7" type="ORF">BU16DRAFT_343304</name>
</gene>
<dbReference type="PANTHER" id="PTHR15549:SF6">
    <property type="entry name" value="MID2 DOMAIN-CONTAINING PROTEIN"/>
    <property type="match status" value="1"/>
</dbReference>
<comment type="subcellular location">
    <subcellularLocation>
        <location evidence="1">Membrane</location>
        <topology evidence="1">Single-pass membrane protein</topology>
    </subcellularLocation>
</comment>
<dbReference type="EMBL" id="MU004187">
    <property type="protein sequence ID" value="KAF2496895.1"/>
    <property type="molecule type" value="Genomic_DNA"/>
</dbReference>
<name>A0A6A6QWR9_9PEZI</name>
<keyword evidence="8" id="KW-1185">Reference proteome</keyword>
<proteinExistence type="predicted"/>
<protein>
    <submittedName>
        <fullName evidence="7">Uncharacterized protein</fullName>
    </submittedName>
</protein>
<evidence type="ECO:0000256" key="6">
    <source>
        <dbReference type="SAM" id="Phobius"/>
    </source>
</evidence>
<keyword evidence="2 6" id="KW-0812">Transmembrane</keyword>
<dbReference type="InterPro" id="IPR051694">
    <property type="entry name" value="Immunoregulatory_rcpt-like"/>
</dbReference>
<evidence type="ECO:0000256" key="5">
    <source>
        <dbReference type="SAM" id="MobiDB-lite"/>
    </source>
</evidence>
<dbReference type="AlphaFoldDB" id="A0A6A6QWR9"/>
<feature type="transmembrane region" description="Helical" evidence="6">
    <location>
        <begin position="201"/>
        <end position="224"/>
    </location>
</feature>
<evidence type="ECO:0000256" key="1">
    <source>
        <dbReference type="ARBA" id="ARBA00004167"/>
    </source>
</evidence>
<evidence type="ECO:0000313" key="7">
    <source>
        <dbReference type="EMBL" id="KAF2496895.1"/>
    </source>
</evidence>
<accession>A0A6A6QWR9</accession>
<dbReference type="Proteomes" id="UP000799750">
    <property type="component" value="Unassembled WGS sequence"/>
</dbReference>
<evidence type="ECO:0000256" key="2">
    <source>
        <dbReference type="ARBA" id="ARBA00022692"/>
    </source>
</evidence>
<sequence>MQDIWWLTSYELLGGTGYSSCLPTSFTPTSSFYYSPGLYCPEGYSTACSSTYGSETIVTCCPTSFSCGGDGPFGYSWESTLGCTSAVSSSGLHTVLVATGTEVHPEGPGAGVNAYSVQNRFQASDLITSTSSSSSSSSSSTSTPTPSANTATVTITSTSTSSSSTSSSSTSSSSTSSSSTSSTTATSSPSHDSGFSTSAKAGIAVGVVLGVALIAAIVFLAWAIGKRSNKQNNQQHTGGYHLPWSKTPDTVVYGSASQEPGNYAGAQPPYELGHGQYAPHELPELR</sequence>
<dbReference type="CDD" id="cd12087">
    <property type="entry name" value="TM_EGFR-like"/>
    <property type="match status" value="1"/>
</dbReference>
<keyword evidence="3 6" id="KW-1133">Transmembrane helix</keyword>